<dbReference type="Proteomes" id="UP000250241">
    <property type="component" value="Chromosome"/>
</dbReference>
<dbReference type="EMBL" id="AP017895">
    <property type="protein sequence ID" value="BAV87253.1"/>
    <property type="molecule type" value="Genomic_DNA"/>
</dbReference>
<protein>
    <submittedName>
        <fullName evidence="1">Uncharacterized protein</fullName>
    </submittedName>
</protein>
<accession>A0A2Z5QY35</accession>
<name>A0A2Z5QY35_9MICC</name>
<evidence type="ECO:0000313" key="1">
    <source>
        <dbReference type="EMBL" id="BAV87253.1"/>
    </source>
</evidence>
<keyword evidence="2" id="KW-1185">Reference proteome</keyword>
<dbReference type="KEGG" id="raj:RA11412_0954"/>
<sequence>MHRLQPLIGQLNKRQYGAHAGNGLNIPKLACRRCVPIVPQRILKKARVAKRRAGCIHGLLLRKKMRGWV</sequence>
<organism evidence="1 2">
    <name type="scientific">Rothia aeria</name>
    <dbReference type="NCBI Taxonomy" id="172042"/>
    <lineage>
        <taxon>Bacteria</taxon>
        <taxon>Bacillati</taxon>
        <taxon>Actinomycetota</taxon>
        <taxon>Actinomycetes</taxon>
        <taxon>Micrococcales</taxon>
        <taxon>Micrococcaceae</taxon>
        <taxon>Rothia</taxon>
    </lineage>
</organism>
<reference evidence="1 2" key="1">
    <citation type="submission" date="2016-10" db="EMBL/GenBank/DDBJ databases">
        <title>Genome sequence of Rothia aeria strain JCM11412.</title>
        <authorList>
            <person name="Nambu T."/>
        </authorList>
    </citation>
    <scope>NUCLEOTIDE SEQUENCE [LARGE SCALE GENOMIC DNA]</scope>
    <source>
        <strain evidence="1 2">JCM 11412</strain>
    </source>
</reference>
<gene>
    <name evidence="1" type="ORF">RA11412_0954</name>
</gene>
<dbReference type="AlphaFoldDB" id="A0A2Z5QY35"/>
<evidence type="ECO:0000313" key="2">
    <source>
        <dbReference type="Proteomes" id="UP000250241"/>
    </source>
</evidence>
<proteinExistence type="predicted"/>